<dbReference type="SUPFAM" id="SSF52777">
    <property type="entry name" value="CoA-dependent acyltransferases"/>
    <property type="match status" value="2"/>
</dbReference>
<evidence type="ECO:0000259" key="5">
    <source>
        <dbReference type="PROSITE" id="PS50075"/>
    </source>
</evidence>
<dbReference type="Gene3D" id="1.10.1200.10">
    <property type="entry name" value="ACP-like"/>
    <property type="match status" value="1"/>
</dbReference>
<feature type="domain" description="Carrier" evidence="5">
    <location>
        <begin position="991"/>
        <end position="1066"/>
    </location>
</feature>
<dbReference type="CDD" id="cd05930">
    <property type="entry name" value="A_NRPS"/>
    <property type="match status" value="1"/>
</dbReference>
<evidence type="ECO:0000313" key="7">
    <source>
        <dbReference type="Proteomes" id="UP000010367"/>
    </source>
</evidence>
<dbReference type="STRING" id="56110.Oscil6304_3231"/>
<dbReference type="FunFam" id="3.40.50.980:FF:000001">
    <property type="entry name" value="Non-ribosomal peptide synthetase"/>
    <property type="match status" value="1"/>
</dbReference>
<dbReference type="FunFam" id="3.30.559.10:FF:000012">
    <property type="entry name" value="Non-ribosomal peptide synthetase"/>
    <property type="match status" value="1"/>
</dbReference>
<dbReference type="NCBIfam" id="TIGR01733">
    <property type="entry name" value="AA-adenyl-dom"/>
    <property type="match status" value="1"/>
</dbReference>
<dbReference type="eggNOG" id="COG1020">
    <property type="taxonomic scope" value="Bacteria"/>
</dbReference>
<gene>
    <name evidence="6" type="ORF">Oscil6304_3231</name>
</gene>
<dbReference type="SUPFAM" id="SSF56801">
    <property type="entry name" value="Acetyl-CoA synthetase-like"/>
    <property type="match status" value="1"/>
</dbReference>
<dbReference type="FunFam" id="1.10.1200.10:FF:000005">
    <property type="entry name" value="Nonribosomal peptide synthetase 1"/>
    <property type="match status" value="1"/>
</dbReference>
<evidence type="ECO:0000256" key="1">
    <source>
        <dbReference type="ARBA" id="ARBA00001957"/>
    </source>
</evidence>
<dbReference type="PATRIC" id="fig|56110.3.peg.3858"/>
<dbReference type="Gene3D" id="3.30.559.10">
    <property type="entry name" value="Chloramphenicol acetyltransferase-like domain"/>
    <property type="match status" value="1"/>
</dbReference>
<dbReference type="EMBL" id="CP003607">
    <property type="protein sequence ID" value="AFY82809.1"/>
    <property type="molecule type" value="Genomic_DNA"/>
</dbReference>
<dbReference type="InterPro" id="IPR023213">
    <property type="entry name" value="CAT-like_dom_sf"/>
</dbReference>
<protein>
    <submittedName>
        <fullName evidence="6">Amino acid adenylation enzyme/thioester reductase family protein</fullName>
    </submittedName>
</protein>
<dbReference type="FunCoup" id="K9TLD2">
    <property type="interactions" value="39"/>
</dbReference>
<dbReference type="Pfam" id="PF00668">
    <property type="entry name" value="Condensation"/>
    <property type="match status" value="1"/>
</dbReference>
<dbReference type="InterPro" id="IPR001242">
    <property type="entry name" value="Condensation_dom"/>
</dbReference>
<dbReference type="InterPro" id="IPR045851">
    <property type="entry name" value="AMP-bd_C_sf"/>
</dbReference>
<dbReference type="CDD" id="cd19531">
    <property type="entry name" value="LCL_NRPS-like"/>
    <property type="match status" value="1"/>
</dbReference>
<dbReference type="FunFam" id="3.40.50.12780:FF:000012">
    <property type="entry name" value="Non-ribosomal peptide synthetase"/>
    <property type="match status" value="1"/>
</dbReference>
<name>K9TLD2_9CYAN</name>
<dbReference type="Gene3D" id="3.30.559.30">
    <property type="entry name" value="Nonribosomal peptide synthetase, condensation domain"/>
    <property type="match status" value="1"/>
</dbReference>
<proteinExistence type="inferred from homology"/>
<comment type="cofactor">
    <cofactor evidence="1">
        <name>pantetheine 4'-phosphate</name>
        <dbReference type="ChEBI" id="CHEBI:47942"/>
    </cofactor>
</comment>
<dbReference type="SUPFAM" id="SSF47336">
    <property type="entry name" value="ACP-like"/>
    <property type="match status" value="1"/>
</dbReference>
<dbReference type="Proteomes" id="UP000010367">
    <property type="component" value="Chromosome"/>
</dbReference>
<evidence type="ECO:0000313" key="6">
    <source>
        <dbReference type="EMBL" id="AFY82809.1"/>
    </source>
</evidence>
<dbReference type="KEGG" id="oac:Oscil6304_3231"/>
<dbReference type="HOGENOM" id="CLU_000022_2_4_3"/>
<evidence type="ECO:0000256" key="2">
    <source>
        <dbReference type="ARBA" id="ARBA00006432"/>
    </source>
</evidence>
<dbReference type="FunFam" id="2.30.38.10:FF:000001">
    <property type="entry name" value="Non-ribosomal peptide synthetase PvdI"/>
    <property type="match status" value="1"/>
</dbReference>
<dbReference type="InterPro" id="IPR025110">
    <property type="entry name" value="AMP-bd_C"/>
</dbReference>
<dbReference type="GO" id="GO:0044550">
    <property type="term" value="P:secondary metabolite biosynthetic process"/>
    <property type="evidence" value="ECO:0007669"/>
    <property type="project" value="UniProtKB-ARBA"/>
</dbReference>
<dbReference type="Gene3D" id="2.30.38.10">
    <property type="entry name" value="Luciferase, Domain 3"/>
    <property type="match status" value="1"/>
</dbReference>
<evidence type="ECO:0000256" key="3">
    <source>
        <dbReference type="ARBA" id="ARBA00022450"/>
    </source>
</evidence>
<dbReference type="GO" id="GO:0031177">
    <property type="term" value="F:phosphopantetheine binding"/>
    <property type="evidence" value="ECO:0007669"/>
    <property type="project" value="TreeGrafter"/>
</dbReference>
<dbReference type="RefSeq" id="WP_015149442.1">
    <property type="nucleotide sequence ID" value="NC_019693.1"/>
</dbReference>
<dbReference type="GO" id="GO:0043041">
    <property type="term" value="P:amino acid activation for nonribosomal peptide biosynthetic process"/>
    <property type="evidence" value="ECO:0007669"/>
    <property type="project" value="TreeGrafter"/>
</dbReference>
<evidence type="ECO:0000256" key="4">
    <source>
        <dbReference type="ARBA" id="ARBA00022553"/>
    </source>
</evidence>
<dbReference type="GO" id="GO:0003824">
    <property type="term" value="F:catalytic activity"/>
    <property type="evidence" value="ECO:0007669"/>
    <property type="project" value="InterPro"/>
</dbReference>
<dbReference type="Pfam" id="PF00550">
    <property type="entry name" value="PP-binding"/>
    <property type="match status" value="1"/>
</dbReference>
<dbReference type="InterPro" id="IPR010071">
    <property type="entry name" value="AA_adenyl_dom"/>
</dbReference>
<dbReference type="PANTHER" id="PTHR45527">
    <property type="entry name" value="NONRIBOSOMAL PEPTIDE SYNTHETASE"/>
    <property type="match status" value="1"/>
</dbReference>
<reference evidence="6 7" key="1">
    <citation type="submission" date="2012-06" db="EMBL/GenBank/DDBJ databases">
        <title>Finished chromosome of genome of Oscillatoria acuminata PCC 6304.</title>
        <authorList>
            <consortium name="US DOE Joint Genome Institute"/>
            <person name="Gugger M."/>
            <person name="Coursin T."/>
            <person name="Rippka R."/>
            <person name="Tandeau De Marsac N."/>
            <person name="Huntemann M."/>
            <person name="Wei C.-L."/>
            <person name="Han J."/>
            <person name="Detter J.C."/>
            <person name="Han C."/>
            <person name="Tapia R."/>
            <person name="Davenport K."/>
            <person name="Daligault H."/>
            <person name="Erkkila T."/>
            <person name="Gu W."/>
            <person name="Munk A.C.C."/>
            <person name="Teshima H."/>
            <person name="Xu Y."/>
            <person name="Chain P."/>
            <person name="Chen A."/>
            <person name="Krypides N."/>
            <person name="Mavromatis K."/>
            <person name="Markowitz V."/>
            <person name="Szeto E."/>
            <person name="Ivanova N."/>
            <person name="Mikhailova N."/>
            <person name="Ovchinnikova G."/>
            <person name="Pagani I."/>
            <person name="Pati A."/>
            <person name="Goodwin L."/>
            <person name="Peters L."/>
            <person name="Pitluck S."/>
            <person name="Woyke T."/>
            <person name="Kerfeld C."/>
        </authorList>
    </citation>
    <scope>NUCLEOTIDE SEQUENCE [LARGE SCALE GENOMIC DNA]</scope>
    <source>
        <strain evidence="6 7">PCC 6304</strain>
    </source>
</reference>
<keyword evidence="3" id="KW-0596">Phosphopantetheine</keyword>
<dbReference type="AlphaFoldDB" id="K9TLD2"/>
<accession>K9TLD2</accession>
<comment type="similarity">
    <text evidence="2">Belongs to the ATP-dependent AMP-binding enzyme family.</text>
</comment>
<dbReference type="Gene3D" id="3.40.50.980">
    <property type="match status" value="2"/>
</dbReference>
<dbReference type="PROSITE" id="PS50075">
    <property type="entry name" value="CARRIER"/>
    <property type="match status" value="1"/>
</dbReference>
<dbReference type="InterPro" id="IPR000873">
    <property type="entry name" value="AMP-dep_synth/lig_dom"/>
</dbReference>
<dbReference type="FunFam" id="3.30.300.30:FF:000010">
    <property type="entry name" value="Enterobactin synthetase component F"/>
    <property type="match status" value="1"/>
</dbReference>
<keyword evidence="7" id="KW-1185">Reference proteome</keyword>
<dbReference type="PANTHER" id="PTHR45527:SF1">
    <property type="entry name" value="FATTY ACID SYNTHASE"/>
    <property type="match status" value="1"/>
</dbReference>
<sequence>MVMELNQQIQQLDEEVTIFPPSFAQQRLWFIDRLGVTKAVYNIPAAVRLTGELDVLALENSLQAIVDRHEVFRTGFALAEGELVQAIAPTVEFTLNRINLQHLPESSREAQGRQLAETDASQGFDLSRPPLLRGTLIQLDRCDWILLLTMHHIISDGWSIGVLIRELSTLYAAFSQGKPSPLPELPIQYADFALWQRDWLQGEVLEAQLSYWKQQLGGTLPMLDLPGDRPRSPVQTFPGASHSFRLPKALSDSLQALSQQQGVTLYMTLLAAFNILLGRYSGQGDILIGSPIANRTSQELEPLIGFFVNTLVLRTDVSDNSSVVDLLARVRNIALDAFAHQDLPFEKLVEALQPERDLSRTPLFQVMFVLQNAPMSVVQLPGVCMTPVELHSGTAKFDLTLYVTETEGGLKANLEYNRDLFTPATVARMGEHFHNLLTAIAANPQQRVSALPLASPAEQALLTEWNRTKADYPRHCTIPDLFEAQVERTPDAVAFVCGDRTLTYRELNRQANQLAHVLQQSGVTNETIVGIAIERSLLAAVGILGILKAGGAYLPLDPAYPQERLGFMLKDAGVSLLVTQQHLLTIFPSHSIPTICLDSEGERLGNQSPENPQRQLTPDAIAYIIYTSGSTGTPKAVQGLHRGAINRFAWMWKTYPFALKEVCCQKTSLNFVDSVWELFGPLLQGIKTVIIPDKIVKNPQKFIEVLAQEQVTRLVLVPAFLSVLLETYPDLSQRLSALNLWVTSGEALSVDLLQHFHNSLPNRLLLNLYGSSEVSADVTCYASHPGEIIPDKVSIGRPIANTQIYILDEAFQPVPIGVRGEIYVGGEGLARGYLNRTELTAERFIKMPGNDSPGVRLYKTGDLGRYLPDGNIQYLGRQDNQVKIRGFRIELAEVEAALRTHPEIQNAVVIVREDEPGNQRLVAYLVCRETGRNLSSNAWREFLLNKLPEYMVPTAFVPLEVLPLNPNGKVDRHALPKPSHPTINSGVNYQKPRTKIEETIASVWKQLLSAERVGIHDNFFEMGGHSLLLMQVHHQLQKTLNREFPLVILFQYPTIATLANYFVPPADSATIHHPSEDRATHRIAAMNRRKQRRNSIKNSDPYSNS</sequence>
<dbReference type="Pfam" id="PF13193">
    <property type="entry name" value="AMP-binding_C"/>
    <property type="match status" value="1"/>
</dbReference>
<dbReference type="PROSITE" id="PS00455">
    <property type="entry name" value="AMP_BINDING"/>
    <property type="match status" value="1"/>
</dbReference>
<dbReference type="InParanoid" id="K9TLD2"/>
<dbReference type="Pfam" id="PF00501">
    <property type="entry name" value="AMP-binding"/>
    <property type="match status" value="1"/>
</dbReference>
<dbReference type="GO" id="GO:0005829">
    <property type="term" value="C:cytosol"/>
    <property type="evidence" value="ECO:0007669"/>
    <property type="project" value="TreeGrafter"/>
</dbReference>
<dbReference type="Gene3D" id="3.30.300.30">
    <property type="match status" value="1"/>
</dbReference>
<dbReference type="InterPro" id="IPR020845">
    <property type="entry name" value="AMP-binding_CS"/>
</dbReference>
<keyword evidence="4" id="KW-0597">Phosphoprotein</keyword>
<dbReference type="InterPro" id="IPR009081">
    <property type="entry name" value="PP-bd_ACP"/>
</dbReference>
<dbReference type="GO" id="GO:0008610">
    <property type="term" value="P:lipid biosynthetic process"/>
    <property type="evidence" value="ECO:0007669"/>
    <property type="project" value="UniProtKB-ARBA"/>
</dbReference>
<organism evidence="6 7">
    <name type="scientific">Oscillatoria acuminata PCC 6304</name>
    <dbReference type="NCBI Taxonomy" id="56110"/>
    <lineage>
        <taxon>Bacteria</taxon>
        <taxon>Bacillati</taxon>
        <taxon>Cyanobacteriota</taxon>
        <taxon>Cyanophyceae</taxon>
        <taxon>Oscillatoriophycideae</taxon>
        <taxon>Oscillatoriales</taxon>
        <taxon>Oscillatoriaceae</taxon>
        <taxon>Oscillatoria</taxon>
    </lineage>
</organism>
<dbReference type="InterPro" id="IPR036736">
    <property type="entry name" value="ACP-like_sf"/>
</dbReference>
<dbReference type="OrthoDB" id="9778383at2"/>